<accession>A0A4C1XXM3</accession>
<evidence type="ECO:0000313" key="1">
    <source>
        <dbReference type="EMBL" id="GBP68721.1"/>
    </source>
</evidence>
<dbReference type="Proteomes" id="UP000299102">
    <property type="component" value="Unassembled WGS sequence"/>
</dbReference>
<gene>
    <name evidence="1" type="ORF">EVAR_75335_1</name>
</gene>
<keyword evidence="2" id="KW-1185">Reference proteome</keyword>
<reference evidence="1 2" key="1">
    <citation type="journal article" date="2019" name="Commun. Biol.">
        <title>The bagworm genome reveals a unique fibroin gene that provides high tensile strength.</title>
        <authorList>
            <person name="Kono N."/>
            <person name="Nakamura H."/>
            <person name="Ohtoshi R."/>
            <person name="Tomita M."/>
            <person name="Numata K."/>
            <person name="Arakawa K."/>
        </authorList>
    </citation>
    <scope>NUCLEOTIDE SEQUENCE [LARGE SCALE GENOMIC DNA]</scope>
</reference>
<name>A0A4C1XXM3_EUMVA</name>
<sequence length="86" mass="9117">MVIERVLSSFILNNLAVNPQAVPAFISASSTVTDPDPGHTLYSNPSVCLGANLVSFLILVPVDSTFNSDVATNHNSDLYEAGEIPK</sequence>
<dbReference type="EMBL" id="BGZK01001021">
    <property type="protein sequence ID" value="GBP68721.1"/>
    <property type="molecule type" value="Genomic_DNA"/>
</dbReference>
<evidence type="ECO:0000313" key="2">
    <source>
        <dbReference type="Proteomes" id="UP000299102"/>
    </source>
</evidence>
<protein>
    <submittedName>
        <fullName evidence="1">Uncharacterized protein</fullName>
    </submittedName>
</protein>
<dbReference type="AlphaFoldDB" id="A0A4C1XXM3"/>
<proteinExistence type="predicted"/>
<organism evidence="1 2">
    <name type="scientific">Eumeta variegata</name>
    <name type="common">Bagworm moth</name>
    <name type="synonym">Eumeta japonica</name>
    <dbReference type="NCBI Taxonomy" id="151549"/>
    <lineage>
        <taxon>Eukaryota</taxon>
        <taxon>Metazoa</taxon>
        <taxon>Ecdysozoa</taxon>
        <taxon>Arthropoda</taxon>
        <taxon>Hexapoda</taxon>
        <taxon>Insecta</taxon>
        <taxon>Pterygota</taxon>
        <taxon>Neoptera</taxon>
        <taxon>Endopterygota</taxon>
        <taxon>Lepidoptera</taxon>
        <taxon>Glossata</taxon>
        <taxon>Ditrysia</taxon>
        <taxon>Tineoidea</taxon>
        <taxon>Psychidae</taxon>
        <taxon>Oiketicinae</taxon>
        <taxon>Eumeta</taxon>
    </lineage>
</organism>
<comment type="caution">
    <text evidence="1">The sequence shown here is derived from an EMBL/GenBank/DDBJ whole genome shotgun (WGS) entry which is preliminary data.</text>
</comment>